<dbReference type="STRING" id="381751.SAMN05444391_0437"/>
<reference evidence="11 12" key="1">
    <citation type="submission" date="2016-11" db="EMBL/GenBank/DDBJ databases">
        <authorList>
            <person name="Jaros S."/>
            <person name="Januszkiewicz K."/>
            <person name="Wedrychowicz H."/>
        </authorList>
    </citation>
    <scope>NUCLEOTIDE SEQUENCE [LARGE SCALE GENOMIC DNA]</scope>
    <source>
        <strain evidence="11 12">DSM 19557</strain>
    </source>
</reference>
<evidence type="ECO:0000256" key="7">
    <source>
        <dbReference type="ARBA" id="ARBA00040167"/>
    </source>
</evidence>
<dbReference type="SUPFAM" id="SSF69618">
    <property type="entry name" value="HemD-like"/>
    <property type="match status" value="1"/>
</dbReference>
<evidence type="ECO:0000259" key="10">
    <source>
        <dbReference type="Pfam" id="PF02602"/>
    </source>
</evidence>
<dbReference type="Pfam" id="PF02602">
    <property type="entry name" value="HEM4"/>
    <property type="match status" value="1"/>
</dbReference>
<gene>
    <name evidence="11" type="ORF">SAMN05444391_0437</name>
</gene>
<dbReference type="Gene3D" id="3.40.50.10090">
    <property type="match status" value="2"/>
</dbReference>
<evidence type="ECO:0000256" key="3">
    <source>
        <dbReference type="ARBA" id="ARBA00013109"/>
    </source>
</evidence>
<feature type="domain" description="Tetrapyrrole biosynthesis uroporphyrinogen III synthase" evidence="10">
    <location>
        <begin position="20"/>
        <end position="223"/>
    </location>
</feature>
<dbReference type="OrthoDB" id="9815856at2"/>
<dbReference type="GO" id="GO:0006780">
    <property type="term" value="P:uroporphyrinogen III biosynthetic process"/>
    <property type="evidence" value="ECO:0007669"/>
    <property type="project" value="UniProtKB-UniRule"/>
</dbReference>
<keyword evidence="5 9" id="KW-0627">Porphyrin biosynthesis</keyword>
<protein>
    <recommendedName>
        <fullName evidence="7 9">Uroporphyrinogen-III synthase</fullName>
        <ecNumber evidence="3 9">4.2.1.75</ecNumber>
    </recommendedName>
</protein>
<proteinExistence type="inferred from homology"/>
<dbReference type="InterPro" id="IPR003754">
    <property type="entry name" value="4pyrrol_synth_uPrphyn_synth"/>
</dbReference>
<dbReference type="CDD" id="cd06578">
    <property type="entry name" value="HemD"/>
    <property type="match status" value="1"/>
</dbReference>
<dbReference type="EC" id="4.2.1.75" evidence="3 9"/>
<keyword evidence="12" id="KW-1185">Reference proteome</keyword>
<dbReference type="GO" id="GO:0004852">
    <property type="term" value="F:uroporphyrinogen-III synthase activity"/>
    <property type="evidence" value="ECO:0007669"/>
    <property type="project" value="UniProtKB-UniRule"/>
</dbReference>
<organism evidence="11 12">
    <name type="scientific">Thermocrinis minervae</name>
    <dbReference type="NCBI Taxonomy" id="381751"/>
    <lineage>
        <taxon>Bacteria</taxon>
        <taxon>Pseudomonadati</taxon>
        <taxon>Aquificota</taxon>
        <taxon>Aquificia</taxon>
        <taxon>Aquificales</taxon>
        <taxon>Aquificaceae</taxon>
        <taxon>Thermocrinis</taxon>
    </lineage>
</organism>
<dbReference type="RefSeq" id="WP_079653607.1">
    <property type="nucleotide sequence ID" value="NZ_LT670846.1"/>
</dbReference>
<dbReference type="PANTHER" id="PTHR38042:SF1">
    <property type="entry name" value="UROPORPHYRINOGEN-III SYNTHASE, CHLOROPLASTIC"/>
    <property type="match status" value="1"/>
</dbReference>
<dbReference type="Proteomes" id="UP000189810">
    <property type="component" value="Chromosome I"/>
</dbReference>
<dbReference type="InterPro" id="IPR039793">
    <property type="entry name" value="UROS/Hem4"/>
</dbReference>
<evidence type="ECO:0000256" key="2">
    <source>
        <dbReference type="ARBA" id="ARBA00008133"/>
    </source>
</evidence>
<dbReference type="EMBL" id="LT670846">
    <property type="protein sequence ID" value="SHK24914.1"/>
    <property type="molecule type" value="Genomic_DNA"/>
</dbReference>
<evidence type="ECO:0000256" key="1">
    <source>
        <dbReference type="ARBA" id="ARBA00004772"/>
    </source>
</evidence>
<evidence type="ECO:0000313" key="11">
    <source>
        <dbReference type="EMBL" id="SHK24914.1"/>
    </source>
</evidence>
<comment type="pathway">
    <text evidence="1 9">Porphyrin-containing compound metabolism; protoporphyrin-IX biosynthesis; coproporphyrinogen-III from 5-aminolevulinate: step 3/4.</text>
</comment>
<comment type="similarity">
    <text evidence="2 9">Belongs to the uroporphyrinogen-III synthase family.</text>
</comment>
<evidence type="ECO:0000256" key="9">
    <source>
        <dbReference type="RuleBase" id="RU366031"/>
    </source>
</evidence>
<name>A0A1M6QXI9_9AQUI</name>
<evidence type="ECO:0000256" key="5">
    <source>
        <dbReference type="ARBA" id="ARBA00023244"/>
    </source>
</evidence>
<keyword evidence="4 9" id="KW-0456">Lyase</keyword>
<dbReference type="InterPro" id="IPR036108">
    <property type="entry name" value="4pyrrol_syn_uPrphyn_synt_sf"/>
</dbReference>
<accession>A0A1M6QXI9</accession>
<evidence type="ECO:0000256" key="4">
    <source>
        <dbReference type="ARBA" id="ARBA00023239"/>
    </source>
</evidence>
<dbReference type="UniPathway" id="UPA00251">
    <property type="reaction ID" value="UER00320"/>
</dbReference>
<comment type="function">
    <text evidence="6 9">Catalyzes cyclization of the linear tetrapyrrole, hydroxymethylbilane, to the macrocyclic uroporphyrinogen III.</text>
</comment>
<sequence>MTKVLLTREEEDIERDRHIFESFGLEVVSLPLIETKYLPFEEPSDYDCIVFQSQKAVKAFLSRASIKESARVFAVGRKTAEILEKFGIKAQYPEEAYAEKLLEMIKGFGSCKIVVPRSEIGRDELIQGLKAIGFEVIDIHVYTTVPRIYPPEVVERKLKASDFVVFASPSSVHALFANLPKQKVTDLLEGKKVVCIGKTTKGAWVQETGMDCLIPEEQSMRSIALLIKDLARSLH</sequence>
<evidence type="ECO:0000313" key="12">
    <source>
        <dbReference type="Proteomes" id="UP000189810"/>
    </source>
</evidence>
<dbReference type="GO" id="GO:0006782">
    <property type="term" value="P:protoporphyrinogen IX biosynthetic process"/>
    <property type="evidence" value="ECO:0007669"/>
    <property type="project" value="UniProtKB-UniRule"/>
</dbReference>
<dbReference type="AlphaFoldDB" id="A0A1M6QXI9"/>
<comment type="catalytic activity">
    <reaction evidence="8 9">
        <text>hydroxymethylbilane = uroporphyrinogen III + H2O</text>
        <dbReference type="Rhea" id="RHEA:18965"/>
        <dbReference type="ChEBI" id="CHEBI:15377"/>
        <dbReference type="ChEBI" id="CHEBI:57308"/>
        <dbReference type="ChEBI" id="CHEBI:57845"/>
        <dbReference type="EC" id="4.2.1.75"/>
    </reaction>
</comment>
<evidence type="ECO:0000256" key="6">
    <source>
        <dbReference type="ARBA" id="ARBA00037589"/>
    </source>
</evidence>
<dbReference type="PANTHER" id="PTHR38042">
    <property type="entry name" value="UROPORPHYRINOGEN-III SYNTHASE, CHLOROPLASTIC"/>
    <property type="match status" value="1"/>
</dbReference>
<evidence type="ECO:0000256" key="8">
    <source>
        <dbReference type="ARBA" id="ARBA00048617"/>
    </source>
</evidence>